<dbReference type="Proteomes" id="UP000028999">
    <property type="component" value="Unassembled WGS sequence"/>
</dbReference>
<name>A0A078GKI2_BRANA</name>
<proteinExistence type="predicted"/>
<sequence>MAKDTWTPEEVRYFFELYAEERRKGNRTTSMNKIGKQNIIEAFEKRFKKGFLDWSLLKNKYDTSRKKSSTYLSFKKYTKFRKLIKNKTGLGFDSMGRECPGIRRSIWKEEFNMDMFEEEFGAVVVTGAEGWSVQHGEASLNSGVGVDGGDEVDSQPATET</sequence>
<keyword evidence="4" id="KW-1185">Reference proteome</keyword>
<gene>
    <name evidence="3" type="primary">BnaC05g25410D</name>
    <name evidence="3" type="ORF">GSBRNA2T00032979001</name>
</gene>
<dbReference type="PANTHER" id="PTHR31704">
    <property type="entry name" value="MYB/SANT-LIKE DNA-BINDING DOMAIN PROTEIN-RELATED"/>
    <property type="match status" value="1"/>
</dbReference>
<evidence type="ECO:0000256" key="1">
    <source>
        <dbReference type="SAM" id="MobiDB-lite"/>
    </source>
</evidence>
<accession>A0A078GKI2</accession>
<evidence type="ECO:0000313" key="3">
    <source>
        <dbReference type="EMBL" id="CDY25662.1"/>
    </source>
</evidence>
<dbReference type="EMBL" id="LK032178">
    <property type="protein sequence ID" value="CDY25662.1"/>
    <property type="molecule type" value="Genomic_DNA"/>
</dbReference>
<dbReference type="InterPro" id="IPR024752">
    <property type="entry name" value="Myb/SANT-like_dom"/>
</dbReference>
<dbReference type="PANTHER" id="PTHR31704:SF54">
    <property type="entry name" value="MYB_SANT-LIKE DOMAIN-CONTAINING PROTEIN"/>
    <property type="match status" value="1"/>
</dbReference>
<evidence type="ECO:0000259" key="2">
    <source>
        <dbReference type="Pfam" id="PF12776"/>
    </source>
</evidence>
<feature type="region of interest" description="Disordered" evidence="1">
    <location>
        <begin position="138"/>
        <end position="160"/>
    </location>
</feature>
<dbReference type="Pfam" id="PF12776">
    <property type="entry name" value="Myb_DNA-bind_3"/>
    <property type="match status" value="1"/>
</dbReference>
<reference evidence="3 4" key="1">
    <citation type="journal article" date="2014" name="Science">
        <title>Plant genetics. Early allopolyploid evolution in the post-Neolithic Brassica napus oilseed genome.</title>
        <authorList>
            <person name="Chalhoub B."/>
            <person name="Denoeud F."/>
            <person name="Liu S."/>
            <person name="Parkin I.A."/>
            <person name="Tang H."/>
            <person name="Wang X."/>
            <person name="Chiquet J."/>
            <person name="Belcram H."/>
            <person name="Tong C."/>
            <person name="Samans B."/>
            <person name="Correa M."/>
            <person name="Da Silva C."/>
            <person name="Just J."/>
            <person name="Falentin C."/>
            <person name="Koh C.S."/>
            <person name="Le Clainche I."/>
            <person name="Bernard M."/>
            <person name="Bento P."/>
            <person name="Noel B."/>
            <person name="Labadie K."/>
            <person name="Alberti A."/>
            <person name="Charles M."/>
            <person name="Arnaud D."/>
            <person name="Guo H."/>
            <person name="Daviaud C."/>
            <person name="Alamery S."/>
            <person name="Jabbari K."/>
            <person name="Zhao M."/>
            <person name="Edger P.P."/>
            <person name="Chelaifa H."/>
            <person name="Tack D."/>
            <person name="Lassalle G."/>
            <person name="Mestiri I."/>
            <person name="Schnel N."/>
            <person name="Le Paslier M.C."/>
            <person name="Fan G."/>
            <person name="Renault V."/>
            <person name="Bayer P.E."/>
            <person name="Golicz A.A."/>
            <person name="Manoli S."/>
            <person name="Lee T.H."/>
            <person name="Thi V.H."/>
            <person name="Chalabi S."/>
            <person name="Hu Q."/>
            <person name="Fan C."/>
            <person name="Tollenaere R."/>
            <person name="Lu Y."/>
            <person name="Battail C."/>
            <person name="Shen J."/>
            <person name="Sidebottom C.H."/>
            <person name="Wang X."/>
            <person name="Canaguier A."/>
            <person name="Chauveau A."/>
            <person name="Berard A."/>
            <person name="Deniot G."/>
            <person name="Guan M."/>
            <person name="Liu Z."/>
            <person name="Sun F."/>
            <person name="Lim Y.P."/>
            <person name="Lyons E."/>
            <person name="Town C.D."/>
            <person name="Bancroft I."/>
            <person name="Wang X."/>
            <person name="Meng J."/>
            <person name="Ma J."/>
            <person name="Pires J.C."/>
            <person name="King G.J."/>
            <person name="Brunel D."/>
            <person name="Delourme R."/>
            <person name="Renard M."/>
            <person name="Aury J.M."/>
            <person name="Adams K.L."/>
            <person name="Batley J."/>
            <person name="Snowdon R.J."/>
            <person name="Tost J."/>
            <person name="Edwards D."/>
            <person name="Zhou Y."/>
            <person name="Hua W."/>
            <person name="Sharpe A.G."/>
            <person name="Paterson A.H."/>
            <person name="Guan C."/>
            <person name="Wincker P."/>
        </authorList>
    </citation>
    <scope>NUCLEOTIDE SEQUENCE [LARGE SCALE GENOMIC DNA]</scope>
    <source>
        <strain evidence="4">cv. Darmor-bzh</strain>
    </source>
</reference>
<dbReference type="PaxDb" id="3708-A0A078GKI2"/>
<evidence type="ECO:0000313" key="4">
    <source>
        <dbReference type="Proteomes" id="UP000028999"/>
    </source>
</evidence>
<dbReference type="AlphaFoldDB" id="A0A078GKI2"/>
<organism evidence="3 4">
    <name type="scientific">Brassica napus</name>
    <name type="common">Rape</name>
    <dbReference type="NCBI Taxonomy" id="3708"/>
    <lineage>
        <taxon>Eukaryota</taxon>
        <taxon>Viridiplantae</taxon>
        <taxon>Streptophyta</taxon>
        <taxon>Embryophyta</taxon>
        <taxon>Tracheophyta</taxon>
        <taxon>Spermatophyta</taxon>
        <taxon>Magnoliopsida</taxon>
        <taxon>eudicotyledons</taxon>
        <taxon>Gunneridae</taxon>
        <taxon>Pentapetalae</taxon>
        <taxon>rosids</taxon>
        <taxon>malvids</taxon>
        <taxon>Brassicales</taxon>
        <taxon>Brassicaceae</taxon>
        <taxon>Brassiceae</taxon>
        <taxon>Brassica</taxon>
    </lineage>
</organism>
<feature type="domain" description="Myb/SANT-like" evidence="2">
    <location>
        <begin position="5"/>
        <end position="73"/>
    </location>
</feature>
<dbReference type="Gramene" id="CDY25662">
    <property type="protein sequence ID" value="CDY25662"/>
    <property type="gene ID" value="GSBRNA2T00032979001"/>
</dbReference>
<protein>
    <submittedName>
        <fullName evidence="3">BnaC05g25410D protein</fullName>
    </submittedName>
</protein>
<dbReference type="OMA" id="WWSEREN"/>